<organism evidence="1 2">
    <name type="scientific">Steinernema glaseri</name>
    <dbReference type="NCBI Taxonomy" id="37863"/>
    <lineage>
        <taxon>Eukaryota</taxon>
        <taxon>Metazoa</taxon>
        <taxon>Ecdysozoa</taxon>
        <taxon>Nematoda</taxon>
        <taxon>Chromadorea</taxon>
        <taxon>Rhabditida</taxon>
        <taxon>Tylenchina</taxon>
        <taxon>Panagrolaimomorpha</taxon>
        <taxon>Strongyloidoidea</taxon>
        <taxon>Steinernematidae</taxon>
        <taxon>Steinernema</taxon>
    </lineage>
</organism>
<sequence>MIIIHTPLPSVTITKIQIRNATSIGYAHRPRKQLAARHSSEWVAVATPCGRLILCKPVHSINTRRPSAIGTKTYQRLLDTL</sequence>
<reference evidence="2" key="1">
    <citation type="submission" date="2016-11" db="UniProtKB">
        <authorList>
            <consortium name="WormBaseParasite"/>
        </authorList>
    </citation>
    <scope>IDENTIFICATION</scope>
</reference>
<dbReference type="AlphaFoldDB" id="A0A1I7ZIJ5"/>
<accession>A0A1I7ZIJ5</accession>
<dbReference type="WBParaSite" id="L893_g26890.t1">
    <property type="protein sequence ID" value="L893_g26890.t1"/>
    <property type="gene ID" value="L893_g26890"/>
</dbReference>
<keyword evidence="1" id="KW-1185">Reference proteome</keyword>
<evidence type="ECO:0000313" key="1">
    <source>
        <dbReference type="Proteomes" id="UP000095287"/>
    </source>
</evidence>
<protein>
    <submittedName>
        <fullName evidence="2">Uncharacterized protein</fullName>
    </submittedName>
</protein>
<proteinExistence type="predicted"/>
<evidence type="ECO:0000313" key="2">
    <source>
        <dbReference type="WBParaSite" id="L893_g26890.t1"/>
    </source>
</evidence>
<dbReference type="Proteomes" id="UP000095287">
    <property type="component" value="Unplaced"/>
</dbReference>
<name>A0A1I7ZIJ5_9BILA</name>